<dbReference type="Proteomes" id="UP001476798">
    <property type="component" value="Unassembled WGS sequence"/>
</dbReference>
<name>A0ABV0N478_9TELE</name>
<evidence type="ECO:0000313" key="4">
    <source>
        <dbReference type="Proteomes" id="UP001476798"/>
    </source>
</evidence>
<dbReference type="InterPro" id="IPR017903">
    <property type="entry name" value="COS_domain"/>
</dbReference>
<proteinExistence type="predicted"/>
<sequence length="68" mass="7913">MLVCLFFSPAPNPRRTVGGRRLRIEDASSTAHLDKVERGYEKMDHYKVDFRRERKALSSIDFIRGKGM</sequence>
<comment type="caution">
    <text evidence="3">The sequence shown here is derived from an EMBL/GenBank/DDBJ whole genome shotgun (WGS) entry which is preliminary data.</text>
</comment>
<reference evidence="3 4" key="1">
    <citation type="submission" date="2021-06" db="EMBL/GenBank/DDBJ databases">
        <authorList>
            <person name="Palmer J.M."/>
        </authorList>
    </citation>
    <scope>NUCLEOTIDE SEQUENCE [LARGE SCALE GENOMIC DNA]</scope>
    <source>
        <strain evidence="3 4">GA_2019</strain>
        <tissue evidence="3">Muscle</tissue>
    </source>
</reference>
<keyword evidence="1" id="KW-0175">Coiled coil</keyword>
<evidence type="ECO:0000313" key="3">
    <source>
        <dbReference type="EMBL" id="MEQ2165704.1"/>
    </source>
</evidence>
<dbReference type="EMBL" id="JAHRIO010021797">
    <property type="protein sequence ID" value="MEQ2165704.1"/>
    <property type="molecule type" value="Genomic_DNA"/>
</dbReference>
<keyword evidence="4" id="KW-1185">Reference proteome</keyword>
<evidence type="ECO:0000256" key="1">
    <source>
        <dbReference type="ARBA" id="ARBA00023054"/>
    </source>
</evidence>
<dbReference type="PROSITE" id="PS51262">
    <property type="entry name" value="COS"/>
    <property type="match status" value="1"/>
</dbReference>
<feature type="domain" description="COS" evidence="2">
    <location>
        <begin position="5"/>
        <end position="63"/>
    </location>
</feature>
<accession>A0ABV0N478</accession>
<evidence type="ECO:0000259" key="2">
    <source>
        <dbReference type="PROSITE" id="PS51262"/>
    </source>
</evidence>
<gene>
    <name evidence="3" type="ORF">GOODEAATRI_019883</name>
</gene>
<protein>
    <recommendedName>
        <fullName evidence="2">COS domain-containing protein</fullName>
    </recommendedName>
</protein>
<organism evidence="3 4">
    <name type="scientific">Goodea atripinnis</name>
    <dbReference type="NCBI Taxonomy" id="208336"/>
    <lineage>
        <taxon>Eukaryota</taxon>
        <taxon>Metazoa</taxon>
        <taxon>Chordata</taxon>
        <taxon>Craniata</taxon>
        <taxon>Vertebrata</taxon>
        <taxon>Euteleostomi</taxon>
        <taxon>Actinopterygii</taxon>
        <taxon>Neopterygii</taxon>
        <taxon>Teleostei</taxon>
        <taxon>Neoteleostei</taxon>
        <taxon>Acanthomorphata</taxon>
        <taxon>Ovalentaria</taxon>
        <taxon>Atherinomorphae</taxon>
        <taxon>Cyprinodontiformes</taxon>
        <taxon>Goodeidae</taxon>
        <taxon>Goodea</taxon>
    </lineage>
</organism>